<proteinExistence type="predicted"/>
<dbReference type="AlphaFoldDB" id="A0A221T2R7"/>
<dbReference type="KEGG" id="dfc:DFI_18265"/>
<evidence type="ECO:0000313" key="3">
    <source>
        <dbReference type="Proteomes" id="UP000259030"/>
    </source>
</evidence>
<gene>
    <name evidence="2" type="ORF">DFI_18265</name>
</gene>
<keyword evidence="2" id="KW-0614">Plasmid</keyword>
<evidence type="ECO:0000313" key="2">
    <source>
        <dbReference type="EMBL" id="ASN83146.1"/>
    </source>
</evidence>
<keyword evidence="3" id="KW-1185">Reference proteome</keyword>
<evidence type="ECO:0000256" key="1">
    <source>
        <dbReference type="SAM" id="MobiDB-lite"/>
    </source>
</evidence>
<geneLocation type="plasmid" evidence="3">
    <name>pdfi3</name>
</geneLocation>
<feature type="region of interest" description="Disordered" evidence="1">
    <location>
        <begin position="209"/>
        <end position="232"/>
    </location>
</feature>
<reference evidence="2 3" key="1">
    <citation type="submission" date="2017-05" db="EMBL/GenBank/DDBJ databases">
        <title>The complete genome sequence of Deinococcus ficus isolated from the rhizosphere of the Ficus religiosa L. in Taiwan.</title>
        <authorList>
            <person name="Wu K.-M."/>
            <person name="Liao T.-L."/>
            <person name="Liu Y.-M."/>
            <person name="Young C.-C."/>
            <person name="Tsai S.-F."/>
        </authorList>
    </citation>
    <scope>NUCLEOTIDE SEQUENCE [LARGE SCALE GENOMIC DNA]</scope>
    <source>
        <strain evidence="2 3">CC-FR2-10</strain>
        <plasmid evidence="3">pdfi3</plasmid>
    </source>
</reference>
<dbReference type="EMBL" id="CP021084">
    <property type="protein sequence ID" value="ASN83146.1"/>
    <property type="molecule type" value="Genomic_DNA"/>
</dbReference>
<sequence length="232" mass="24961">MALRAGQALSLGRVPDAALLAQLAAEYDPECGPAQPTPAPAGHAPLNVPLARRLADDPRLFLLPPHTPHLSWIIYGFFLHEGLGRCIDTYRLALDCARRYRPFAVPVPATTAALRALWKSQHRDRALERTPVSGLSAELLLSLPALDPSAIRLWLLRARRLRSETAITPSQGSSARLLAIDAAVSGLGVRGGDHLIWAVVATDNPARGRSLHGLHVDTSDPAASRPEVDTMT</sequence>
<protein>
    <submittedName>
        <fullName evidence="2">Uncharacterized protein</fullName>
    </submittedName>
</protein>
<name>A0A221T2R7_9DEIO</name>
<dbReference type="Proteomes" id="UP000259030">
    <property type="component" value="Plasmid pDFI3"/>
</dbReference>
<organism evidence="2 3">
    <name type="scientific">Deinococcus ficus</name>
    <dbReference type="NCBI Taxonomy" id="317577"/>
    <lineage>
        <taxon>Bacteria</taxon>
        <taxon>Thermotogati</taxon>
        <taxon>Deinococcota</taxon>
        <taxon>Deinococci</taxon>
        <taxon>Deinococcales</taxon>
        <taxon>Deinococcaceae</taxon>
        <taxon>Deinococcus</taxon>
    </lineage>
</organism>
<accession>A0A221T2R7</accession>